<name>A0ACC1T3T1_9APHY</name>
<reference evidence="1" key="1">
    <citation type="submission" date="2022-07" db="EMBL/GenBank/DDBJ databases">
        <title>Genome Sequence of Phlebia brevispora.</title>
        <authorList>
            <person name="Buettner E."/>
        </authorList>
    </citation>
    <scope>NUCLEOTIDE SEQUENCE</scope>
    <source>
        <strain evidence="1">MPL23</strain>
    </source>
</reference>
<keyword evidence="2" id="KW-1185">Reference proteome</keyword>
<protein>
    <submittedName>
        <fullName evidence="1">Uncharacterized protein</fullName>
    </submittedName>
</protein>
<comment type="caution">
    <text evidence="1">The sequence shown here is derived from an EMBL/GenBank/DDBJ whole genome shotgun (WGS) entry which is preliminary data.</text>
</comment>
<organism evidence="1 2">
    <name type="scientific">Phlebia brevispora</name>
    <dbReference type="NCBI Taxonomy" id="194682"/>
    <lineage>
        <taxon>Eukaryota</taxon>
        <taxon>Fungi</taxon>
        <taxon>Dikarya</taxon>
        <taxon>Basidiomycota</taxon>
        <taxon>Agaricomycotina</taxon>
        <taxon>Agaricomycetes</taxon>
        <taxon>Polyporales</taxon>
        <taxon>Meruliaceae</taxon>
        <taxon>Phlebia</taxon>
    </lineage>
</organism>
<accession>A0ACC1T3T1</accession>
<evidence type="ECO:0000313" key="1">
    <source>
        <dbReference type="EMBL" id="KAJ3552388.1"/>
    </source>
</evidence>
<dbReference type="Proteomes" id="UP001148662">
    <property type="component" value="Unassembled WGS sequence"/>
</dbReference>
<sequence length="1145" mass="128930">MSTGTYPIVGLKGGIGPDGSRPLRYEINKFANPAHNPYARDQLNVFLLALEKIQAMPRTERLSWFQISGIHGEPYADWDASQGDVDSGMQQWRGYCTHSSILFPTWHRLYCALVEQAVHECMLQVLSEFSSDDQTRLKPAVDHWRFPYWDWALVDHKTWHIKVPELLRLSKATVQRPSGLIETIDNPLYRYAFPLNDKGTIDGIHDVIEDNEQVVPFSRAPYTVRHPEKYKAGIPFETQTTWSQGISDNDAVENSMNSGEGPTRAGGRQLVEDVFKLFSTMRSYPPFSNTRWTEGGSVVNYNSLEAVHNNVHIFIGGMTYGHMSENEVAAFDPIFWMHHGNVERLLSIFQALNPADYKNWPEDEWISNTVEPWFSGIQQSDSGGTWTRPSGQMESTDSPLTPFHKDTQGTFYDSDGCRFIKDFGYTYEELQDWLPRYNESGKFNEPLLCQDLRKTLIQKYGWALPKIPVVRSIALGAIHHNAPDTEYVINVRVDRFANNGQTFVVNFFLGDVPPDVATWETAEKLGIVSIFGGTKFRNGQCANCASQAESAEARLITGEEKREGRYIPPCATLYQGATFRGGSRMAATASVSELGYVRDDEVARRADSTLLHTLILCITCPFPSTFFYTMPGKAQPQSIKVREARARRNKLMAEAVKAYRAELEKPEDQCRGARTICQLFMDKHKAETGEVLPLDHTTLMHLAAGCKSISEFNAQKRLLNEEEENTIVKYLVALGDRGFPLNHRRLKELVDAILKSPDRKGPDYEGVRLDSKRGRAVNPTANAKWQELLKQLLEEFNIQAEDIYGTDEMGFMSGIGQKERVIAGRGKKVQHQQHSGDRETITAIPTICADGTSIPPAVIFKGKAFQMRWKEDNPLEASLGYSKRGWTDGELGVEWIKHFDEHTKAKSAGRPHLLLVDGHKSHCTLGFLKYAQAQNIHVLCYPAHATHIYQSLDVGVFAILKKAWTKERDAWEPATPDNIKAAWEKTGIRPYNPAKITLEMLAPSLETSYQGNAPLEPPSPVRILAEAMRQLSPMKPHRSNYDIQDSDDGRSQIARDVRTQLAGTSAAFLVSNSPIKASSSLPSYPTAPPIPIPNLQSTNLKPATENEQKMQADIRALTEALEKQRSENRKQRAVIFIQNQYCDTV</sequence>
<dbReference type="EMBL" id="JANHOG010000666">
    <property type="protein sequence ID" value="KAJ3552388.1"/>
    <property type="molecule type" value="Genomic_DNA"/>
</dbReference>
<proteinExistence type="predicted"/>
<evidence type="ECO:0000313" key="2">
    <source>
        <dbReference type="Proteomes" id="UP001148662"/>
    </source>
</evidence>
<gene>
    <name evidence="1" type="ORF">NM688_g4174</name>
</gene>